<dbReference type="PANTHER" id="PTHR42850">
    <property type="entry name" value="METALLOPHOSPHOESTERASE"/>
    <property type="match status" value="1"/>
</dbReference>
<comment type="caution">
    <text evidence="2">The sequence shown here is derived from an EMBL/GenBank/DDBJ whole genome shotgun (WGS) entry which is preliminary data.</text>
</comment>
<name>A0A3N6LIN5_9EURY</name>
<keyword evidence="3" id="KW-1185">Reference proteome</keyword>
<accession>A0A3N6LIN5</accession>
<dbReference type="SUPFAM" id="SSF56300">
    <property type="entry name" value="Metallo-dependent phosphatases"/>
    <property type="match status" value="1"/>
</dbReference>
<dbReference type="GO" id="GO:0016791">
    <property type="term" value="F:phosphatase activity"/>
    <property type="evidence" value="ECO:0007669"/>
    <property type="project" value="TreeGrafter"/>
</dbReference>
<dbReference type="InterPro" id="IPR029052">
    <property type="entry name" value="Metallo-depent_PP-like"/>
</dbReference>
<dbReference type="Proteomes" id="UP000273828">
    <property type="component" value="Unassembled WGS sequence"/>
</dbReference>
<dbReference type="AlphaFoldDB" id="A0A3N6LIN5"/>
<dbReference type="EMBL" id="REFY01000005">
    <property type="protein sequence ID" value="RQG87786.1"/>
    <property type="molecule type" value="Genomic_DNA"/>
</dbReference>
<dbReference type="InterPro" id="IPR050126">
    <property type="entry name" value="Ap4A_hydrolase"/>
</dbReference>
<dbReference type="Pfam" id="PF00149">
    <property type="entry name" value="Metallophos"/>
    <property type="match status" value="1"/>
</dbReference>
<feature type="domain" description="Calcineurin-like phosphoesterase" evidence="1">
    <location>
        <begin position="70"/>
        <end position="220"/>
    </location>
</feature>
<dbReference type="InterPro" id="IPR004843">
    <property type="entry name" value="Calcineurin-like_PHP"/>
</dbReference>
<evidence type="ECO:0000313" key="3">
    <source>
        <dbReference type="Proteomes" id="UP000273828"/>
    </source>
</evidence>
<proteinExistence type="predicted"/>
<dbReference type="GO" id="GO:0005737">
    <property type="term" value="C:cytoplasm"/>
    <property type="evidence" value="ECO:0007669"/>
    <property type="project" value="TreeGrafter"/>
</dbReference>
<dbReference type="CDD" id="cd00144">
    <property type="entry name" value="MPP_PPP_family"/>
    <property type="match status" value="1"/>
</dbReference>
<reference evidence="2 3" key="1">
    <citation type="submission" date="2018-10" db="EMBL/GenBank/DDBJ databases">
        <title>Natrarchaeobius chitinivorans gen. nov., sp. nov., and Natrarchaeobius haloalkaliphilus sp. nov., alkaliphilic, chitin-utilizing haloarchaea from hypersaline alkaline lakes.</title>
        <authorList>
            <person name="Sorokin D.Y."/>
            <person name="Elcheninov A.G."/>
            <person name="Kostrikina N.A."/>
            <person name="Bale N.J."/>
            <person name="Sinninghe Damste J.S."/>
            <person name="Khijniak T.V."/>
            <person name="Kublanov I.V."/>
            <person name="Toshchakov S.V."/>
        </authorList>
    </citation>
    <scope>NUCLEOTIDE SEQUENCE [LARGE SCALE GENOMIC DNA]</scope>
    <source>
        <strain evidence="2 3">AArcht-Sl</strain>
    </source>
</reference>
<dbReference type="PANTHER" id="PTHR42850:SF4">
    <property type="entry name" value="ZINC-DEPENDENT ENDOPOLYPHOSPHATASE"/>
    <property type="match status" value="1"/>
</dbReference>
<dbReference type="Gene3D" id="3.60.21.10">
    <property type="match status" value="1"/>
</dbReference>
<evidence type="ECO:0000259" key="1">
    <source>
        <dbReference type="Pfam" id="PF00149"/>
    </source>
</evidence>
<evidence type="ECO:0000313" key="2">
    <source>
        <dbReference type="EMBL" id="RQG87786.1"/>
    </source>
</evidence>
<organism evidence="2 3">
    <name type="scientific">Natrarchaeobius halalkaliphilus</name>
    <dbReference type="NCBI Taxonomy" id="1679091"/>
    <lineage>
        <taxon>Archaea</taxon>
        <taxon>Methanobacteriati</taxon>
        <taxon>Methanobacteriota</taxon>
        <taxon>Stenosarchaea group</taxon>
        <taxon>Halobacteria</taxon>
        <taxon>Halobacteriales</taxon>
        <taxon>Natrialbaceae</taxon>
        <taxon>Natrarchaeobius</taxon>
    </lineage>
</organism>
<protein>
    <submittedName>
        <fullName evidence="2">Serine/threonine protein phosphatase</fullName>
    </submittedName>
</protein>
<sequence>MNPGRTDDNRRSGGSIVTRLSTASIVTPIRFGRSIRSRRLEYVENTSMARFHPAIAAQTLSLDPSDWDRTFVIGDVHGCRATLERLLDQLGICENDLVVFVGDLVRRGPDNHGVVEIVRSAPNMYSVRGNNEEKIIAATRNVGNLTTDDIDWLRSLPVVISWTETIVVHAGVDPRKPLTDQTVENLLDIDLLNPDDESSPFWWEEYDGSLRIIFGHEPLEEPLIDDTLVGIDTGCVYGGSLTAYDCRNDRAIRTAVDNSEVYDWRF</sequence>
<gene>
    <name evidence="2" type="ORF">EA462_13000</name>
</gene>